<dbReference type="EMBL" id="CP000580">
    <property type="protein sequence ID" value="ABN96795.1"/>
    <property type="molecule type" value="Genomic_DNA"/>
</dbReference>
<dbReference type="KEGG" id="mjl:Mjls_0987"/>
<dbReference type="SUPFAM" id="SSF48498">
    <property type="entry name" value="Tetracyclin repressor-like, C-terminal domain"/>
    <property type="match status" value="1"/>
</dbReference>
<organism evidence="4">
    <name type="scientific">Mycobacterium sp. (strain JLS)</name>
    <dbReference type="NCBI Taxonomy" id="164757"/>
    <lineage>
        <taxon>Bacteria</taxon>
        <taxon>Bacillati</taxon>
        <taxon>Actinomycetota</taxon>
        <taxon>Actinomycetes</taxon>
        <taxon>Mycobacteriales</taxon>
        <taxon>Mycobacteriaceae</taxon>
        <taxon>Mycobacterium</taxon>
    </lineage>
</organism>
<dbReference type="Gene3D" id="1.10.357.10">
    <property type="entry name" value="Tetracycline Repressor, domain 2"/>
    <property type="match status" value="1"/>
</dbReference>
<feature type="DNA-binding region" description="H-T-H motif" evidence="2">
    <location>
        <begin position="41"/>
        <end position="60"/>
    </location>
</feature>
<evidence type="ECO:0000313" key="4">
    <source>
        <dbReference type="EMBL" id="ABN96795.1"/>
    </source>
</evidence>
<protein>
    <submittedName>
        <fullName evidence="4">Transcriptional regulator, TetR family</fullName>
    </submittedName>
</protein>
<evidence type="ECO:0000256" key="1">
    <source>
        <dbReference type="ARBA" id="ARBA00023125"/>
    </source>
</evidence>
<dbReference type="Pfam" id="PF00440">
    <property type="entry name" value="TetR_N"/>
    <property type="match status" value="1"/>
</dbReference>
<dbReference type="GO" id="GO:0000976">
    <property type="term" value="F:transcription cis-regulatory region binding"/>
    <property type="evidence" value="ECO:0007669"/>
    <property type="project" value="TreeGrafter"/>
</dbReference>
<dbReference type="InterPro" id="IPR050109">
    <property type="entry name" value="HTH-type_TetR-like_transc_reg"/>
</dbReference>
<feature type="domain" description="HTH tetR-type" evidence="3">
    <location>
        <begin position="18"/>
        <end position="78"/>
    </location>
</feature>
<dbReference type="AlphaFoldDB" id="A0A5Q5CCC7"/>
<dbReference type="Gene3D" id="1.10.10.60">
    <property type="entry name" value="Homeodomain-like"/>
    <property type="match status" value="1"/>
</dbReference>
<evidence type="ECO:0000259" key="3">
    <source>
        <dbReference type="PROSITE" id="PS50977"/>
    </source>
</evidence>
<accession>A0A5Q5CCC7</accession>
<dbReference type="InterPro" id="IPR049397">
    <property type="entry name" value="EthR_C"/>
</dbReference>
<reference evidence="4" key="1">
    <citation type="submission" date="2007-02" db="EMBL/GenBank/DDBJ databases">
        <title>Complete sequence of Mycobacterium sp. JLS.</title>
        <authorList>
            <consortium name="US DOE Joint Genome Institute"/>
            <person name="Copeland A."/>
            <person name="Lucas S."/>
            <person name="Lapidus A."/>
            <person name="Barry K."/>
            <person name="Detter J.C."/>
            <person name="Glavina del Rio T."/>
            <person name="Hammon N."/>
            <person name="Israni S."/>
            <person name="Dalin E."/>
            <person name="Tice H."/>
            <person name="Pitluck S."/>
            <person name="Chain P."/>
            <person name="Malfatti S."/>
            <person name="Shin M."/>
            <person name="Vergez L."/>
            <person name="Schmutz J."/>
            <person name="Larimer F."/>
            <person name="Land M."/>
            <person name="Hauser L."/>
            <person name="Kyrpides N."/>
            <person name="Mikhailova N."/>
            <person name="Miller C.D."/>
            <person name="Anderson A.J."/>
            <person name="Sims R.C."/>
            <person name="Richardson P."/>
        </authorList>
    </citation>
    <scope>NUCLEOTIDE SEQUENCE [LARGE SCALE GENOMIC DNA]</scope>
    <source>
        <strain evidence="4">JLS</strain>
    </source>
</reference>
<dbReference type="InterPro" id="IPR001647">
    <property type="entry name" value="HTH_TetR"/>
</dbReference>
<dbReference type="Pfam" id="PF21313">
    <property type="entry name" value="EthR_C"/>
    <property type="match status" value="1"/>
</dbReference>
<dbReference type="InterPro" id="IPR009057">
    <property type="entry name" value="Homeodomain-like_sf"/>
</dbReference>
<dbReference type="PANTHER" id="PTHR30055:SF184">
    <property type="entry name" value="HTH-TYPE TRANSCRIPTIONAL REGULATOR ETHR"/>
    <property type="match status" value="1"/>
</dbReference>
<gene>
    <name evidence="4" type="ordered locus">Mjls_0987</name>
</gene>
<dbReference type="PANTHER" id="PTHR30055">
    <property type="entry name" value="HTH-TYPE TRANSCRIPTIONAL REGULATOR RUTR"/>
    <property type="match status" value="1"/>
</dbReference>
<dbReference type="PRINTS" id="PR00455">
    <property type="entry name" value="HTHTETR"/>
</dbReference>
<proteinExistence type="predicted"/>
<sequence>MDKPWPSRRSAPTVRRGDVREQQILDGAEELLSTAGHADMTVSDITAAAGITRGALYFYFGSKQEVLTALVARTSQVLNERAASARTDTGPVPEVIAAALQRTADLWLEHGPVMRMAVDLSATVPDIDRLWSGAAEISIDAITAVLERAGVPSGDAPSDAPALARALCWMIERSFYQASKVSAAAVDDARLSCQTVWSRVVGL</sequence>
<dbReference type="PROSITE" id="PS50977">
    <property type="entry name" value="HTH_TETR_2"/>
    <property type="match status" value="1"/>
</dbReference>
<dbReference type="SUPFAM" id="SSF46689">
    <property type="entry name" value="Homeodomain-like"/>
    <property type="match status" value="1"/>
</dbReference>
<name>A0A5Q5CCC7_MYCSJ</name>
<dbReference type="GO" id="GO:0003700">
    <property type="term" value="F:DNA-binding transcription factor activity"/>
    <property type="evidence" value="ECO:0007669"/>
    <property type="project" value="TreeGrafter"/>
</dbReference>
<dbReference type="InterPro" id="IPR036271">
    <property type="entry name" value="Tet_transcr_reg_TetR-rel_C_sf"/>
</dbReference>
<evidence type="ECO:0000256" key="2">
    <source>
        <dbReference type="PROSITE-ProRule" id="PRU00335"/>
    </source>
</evidence>
<keyword evidence="1 2" id="KW-0238">DNA-binding</keyword>